<proteinExistence type="predicted"/>
<keyword evidence="2" id="KW-1185">Reference proteome</keyword>
<dbReference type="EMBL" id="MU273503">
    <property type="protein sequence ID" value="KAI0034260.1"/>
    <property type="molecule type" value="Genomic_DNA"/>
</dbReference>
<evidence type="ECO:0000313" key="2">
    <source>
        <dbReference type="Proteomes" id="UP000814128"/>
    </source>
</evidence>
<name>A0ACB8QRU1_9AGAM</name>
<protein>
    <submittedName>
        <fullName evidence="1">Phosphatase 2C-like domain-containing protein</fullName>
    </submittedName>
</protein>
<sequence>MSFLRRGYSWLRLHSTHNASYHDYVRYPTPGGIVRVPLSNPKVIGIASSRGNRLYQEDFHSFATLGIDPKELQVTLARHAEADWDPKLVPETFSKEVVFVGIYDGHGGSTVSQYLRQELHGLLESAKTDHIPELYEWIKELGGYFKRFNGNMLRPWLNPEVSQEIMDLHTRAYVTFFEVDRNLSGEPAAKESGSTASIAILHSLDAPFTPFYSSQRLALTVAHVGDTRVLLCYADHGRVLAMTENHRAEERAESIRLRRMMGTGLMTDSFGDARWMGVLQNTRSLGDLKWKPFGVTPEPTVRTKLLEGSKWAFAVLVSDGVSSIVSDQEIVDLVRGARDPKAGADRILRFAEDMGSDDNMTAVVLPLAGWGNVTGPDMTRQLREYRLRQVDGAHRQKQMY</sequence>
<reference evidence="1" key="2">
    <citation type="journal article" date="2022" name="New Phytol.">
        <title>Evolutionary transition to the ectomycorrhizal habit in the genomes of a hyperdiverse lineage of mushroom-forming fungi.</title>
        <authorList>
            <person name="Looney B."/>
            <person name="Miyauchi S."/>
            <person name="Morin E."/>
            <person name="Drula E."/>
            <person name="Courty P.E."/>
            <person name="Kohler A."/>
            <person name="Kuo A."/>
            <person name="LaButti K."/>
            <person name="Pangilinan J."/>
            <person name="Lipzen A."/>
            <person name="Riley R."/>
            <person name="Andreopoulos W."/>
            <person name="He G."/>
            <person name="Johnson J."/>
            <person name="Nolan M."/>
            <person name="Tritt A."/>
            <person name="Barry K.W."/>
            <person name="Grigoriev I.V."/>
            <person name="Nagy L.G."/>
            <person name="Hibbett D."/>
            <person name="Henrissat B."/>
            <person name="Matheny P.B."/>
            <person name="Labbe J."/>
            <person name="Martin F.M."/>
        </authorList>
    </citation>
    <scope>NUCLEOTIDE SEQUENCE</scope>
    <source>
        <strain evidence="1">EC-137</strain>
    </source>
</reference>
<comment type="caution">
    <text evidence="1">The sequence shown here is derived from an EMBL/GenBank/DDBJ whole genome shotgun (WGS) entry which is preliminary data.</text>
</comment>
<reference evidence="1" key="1">
    <citation type="submission" date="2021-02" db="EMBL/GenBank/DDBJ databases">
        <authorList>
            <consortium name="DOE Joint Genome Institute"/>
            <person name="Ahrendt S."/>
            <person name="Looney B.P."/>
            <person name="Miyauchi S."/>
            <person name="Morin E."/>
            <person name="Drula E."/>
            <person name="Courty P.E."/>
            <person name="Chicoki N."/>
            <person name="Fauchery L."/>
            <person name="Kohler A."/>
            <person name="Kuo A."/>
            <person name="Labutti K."/>
            <person name="Pangilinan J."/>
            <person name="Lipzen A."/>
            <person name="Riley R."/>
            <person name="Andreopoulos W."/>
            <person name="He G."/>
            <person name="Johnson J."/>
            <person name="Barry K.W."/>
            <person name="Grigoriev I.V."/>
            <person name="Nagy L."/>
            <person name="Hibbett D."/>
            <person name="Henrissat B."/>
            <person name="Matheny P.B."/>
            <person name="Labbe J."/>
            <person name="Martin F."/>
        </authorList>
    </citation>
    <scope>NUCLEOTIDE SEQUENCE</scope>
    <source>
        <strain evidence="1">EC-137</strain>
    </source>
</reference>
<dbReference type="Proteomes" id="UP000814128">
    <property type="component" value="Unassembled WGS sequence"/>
</dbReference>
<accession>A0ACB8QRU1</accession>
<evidence type="ECO:0000313" key="1">
    <source>
        <dbReference type="EMBL" id="KAI0034260.1"/>
    </source>
</evidence>
<organism evidence="1 2">
    <name type="scientific">Vararia minispora EC-137</name>
    <dbReference type="NCBI Taxonomy" id="1314806"/>
    <lineage>
        <taxon>Eukaryota</taxon>
        <taxon>Fungi</taxon>
        <taxon>Dikarya</taxon>
        <taxon>Basidiomycota</taxon>
        <taxon>Agaricomycotina</taxon>
        <taxon>Agaricomycetes</taxon>
        <taxon>Russulales</taxon>
        <taxon>Lachnocladiaceae</taxon>
        <taxon>Vararia</taxon>
    </lineage>
</organism>
<gene>
    <name evidence="1" type="ORF">K488DRAFT_77308</name>
</gene>